<dbReference type="AlphaFoldDB" id="A0A060IEA4"/>
<evidence type="ECO:0000313" key="2">
    <source>
        <dbReference type="Proteomes" id="UP000027180"/>
    </source>
</evidence>
<reference evidence="1 2" key="1">
    <citation type="submission" date="2013-12" db="EMBL/GenBank/DDBJ databases">
        <title>Complete genome sequence of Rhizobium etli bv. mimosae IE4771.</title>
        <authorList>
            <person name="Bustos P."/>
            <person name="Santamaria R.I."/>
            <person name="Lozano L."/>
            <person name="Ormeno-Orrillo E."/>
            <person name="Rogel M.A."/>
            <person name="Romero D."/>
            <person name="Cevallos M.A."/>
            <person name="Martinez-Romero E."/>
            <person name="Gonzalez V."/>
        </authorList>
    </citation>
    <scope>NUCLEOTIDE SEQUENCE [LARGE SCALE GENOMIC DNA]</scope>
    <source>
        <strain evidence="1 2">IE4771</strain>
        <plasmid evidence="2">Plasmid pRetIE4771b</plasmid>
    </source>
</reference>
<dbReference type="Proteomes" id="UP000027180">
    <property type="component" value="Plasmid pRetIE4771b"/>
</dbReference>
<evidence type="ECO:0000313" key="1">
    <source>
        <dbReference type="EMBL" id="AIC30016.1"/>
    </source>
</evidence>
<organism evidence="1 2">
    <name type="scientific">Rhizobium etli bv. mimosae str. IE4771</name>
    <dbReference type="NCBI Taxonomy" id="1432050"/>
    <lineage>
        <taxon>Bacteria</taxon>
        <taxon>Pseudomonadati</taxon>
        <taxon>Pseudomonadota</taxon>
        <taxon>Alphaproteobacteria</taxon>
        <taxon>Hyphomicrobiales</taxon>
        <taxon>Rhizobiaceae</taxon>
        <taxon>Rhizobium/Agrobacterium group</taxon>
        <taxon>Rhizobium</taxon>
    </lineage>
</organism>
<dbReference type="EMBL" id="CP006988">
    <property type="protein sequence ID" value="AIC30016.1"/>
    <property type="molecule type" value="Genomic_DNA"/>
</dbReference>
<protein>
    <submittedName>
        <fullName evidence="1">Uncharacterized protein</fullName>
    </submittedName>
</protein>
<keyword evidence="1" id="KW-0614">Plasmid</keyword>
<gene>
    <name evidence="1" type="ORF">IE4771_PB00288</name>
</gene>
<accession>A0A060IEA4</accession>
<geneLocation type="plasmid" evidence="1 2">
    <name>pRetIE4771b</name>
</geneLocation>
<dbReference type="HOGENOM" id="CLU_2495678_0_0_5"/>
<sequence>MWFLWCPVDKLDPDGYVAASREFKHSSLIEKPTLIVHLRHISKYDIEREETQVVPMKGDAQVEVPDLGRQTVRLSEIRHASARFNP</sequence>
<dbReference type="KEGG" id="rei:IE4771_PB00288"/>
<name>A0A060IEA4_RHIET</name>
<proteinExistence type="predicted"/>